<evidence type="ECO:0000259" key="3">
    <source>
        <dbReference type="PROSITE" id="PS50158"/>
    </source>
</evidence>
<feature type="domain" description="CCHC-type" evidence="3">
    <location>
        <begin position="165"/>
        <end position="179"/>
    </location>
</feature>
<feature type="compositionally biased region" description="Basic and acidic residues" evidence="2">
    <location>
        <begin position="246"/>
        <end position="260"/>
    </location>
</feature>
<evidence type="ECO:0000313" key="4">
    <source>
        <dbReference type="EMBL" id="KAF3334955.1"/>
    </source>
</evidence>
<organism evidence="4 5">
    <name type="scientific">Carex littledalei</name>
    <dbReference type="NCBI Taxonomy" id="544730"/>
    <lineage>
        <taxon>Eukaryota</taxon>
        <taxon>Viridiplantae</taxon>
        <taxon>Streptophyta</taxon>
        <taxon>Embryophyta</taxon>
        <taxon>Tracheophyta</taxon>
        <taxon>Spermatophyta</taxon>
        <taxon>Magnoliopsida</taxon>
        <taxon>Liliopsida</taxon>
        <taxon>Poales</taxon>
        <taxon>Cyperaceae</taxon>
        <taxon>Cyperoideae</taxon>
        <taxon>Cariceae</taxon>
        <taxon>Carex</taxon>
        <taxon>Carex subgen. Euthyceras</taxon>
    </lineage>
</organism>
<dbReference type="GO" id="GO:0003676">
    <property type="term" value="F:nucleic acid binding"/>
    <property type="evidence" value="ECO:0007669"/>
    <property type="project" value="InterPro"/>
</dbReference>
<feature type="compositionally biased region" description="Polar residues" evidence="2">
    <location>
        <begin position="261"/>
        <end position="271"/>
    </location>
</feature>
<dbReference type="Gene3D" id="4.10.60.10">
    <property type="entry name" value="Zinc finger, CCHC-type"/>
    <property type="match status" value="1"/>
</dbReference>
<reference evidence="4" key="1">
    <citation type="submission" date="2020-01" db="EMBL/GenBank/DDBJ databases">
        <title>Genome sequence of Kobresia littledalei, the first chromosome-level genome in the family Cyperaceae.</title>
        <authorList>
            <person name="Qu G."/>
        </authorList>
    </citation>
    <scope>NUCLEOTIDE SEQUENCE</scope>
    <source>
        <strain evidence="4">C.B.Clarke</strain>
        <tissue evidence="4">Leaf</tissue>
    </source>
</reference>
<accession>A0A833QUU5</accession>
<dbReference type="InterPro" id="IPR036875">
    <property type="entry name" value="Znf_CCHC_sf"/>
</dbReference>
<dbReference type="Proteomes" id="UP000623129">
    <property type="component" value="Unassembled WGS sequence"/>
</dbReference>
<comment type="caution">
    <text evidence="4">The sequence shown here is derived from an EMBL/GenBank/DDBJ whole genome shotgun (WGS) entry which is preliminary data.</text>
</comment>
<dbReference type="GO" id="GO:0008270">
    <property type="term" value="F:zinc ion binding"/>
    <property type="evidence" value="ECO:0007669"/>
    <property type="project" value="UniProtKB-KW"/>
</dbReference>
<dbReference type="SMART" id="SM00343">
    <property type="entry name" value="ZnF_C2HC"/>
    <property type="match status" value="2"/>
</dbReference>
<proteinExistence type="predicted"/>
<dbReference type="EMBL" id="SWLB01000009">
    <property type="protein sequence ID" value="KAF3334955.1"/>
    <property type="molecule type" value="Genomic_DNA"/>
</dbReference>
<keyword evidence="1" id="KW-0479">Metal-binding</keyword>
<name>A0A833QUU5_9POAL</name>
<dbReference type="AlphaFoldDB" id="A0A833QUU5"/>
<keyword evidence="1" id="KW-0862">Zinc</keyword>
<dbReference type="OrthoDB" id="3863715at2759"/>
<feature type="domain" description="CCHC-type" evidence="3">
    <location>
        <begin position="146"/>
        <end position="159"/>
    </location>
</feature>
<keyword evidence="5" id="KW-1185">Reference proteome</keyword>
<evidence type="ECO:0000313" key="5">
    <source>
        <dbReference type="Proteomes" id="UP000623129"/>
    </source>
</evidence>
<dbReference type="Pfam" id="PF00098">
    <property type="entry name" value="zf-CCHC"/>
    <property type="match status" value="1"/>
</dbReference>
<evidence type="ECO:0000256" key="2">
    <source>
        <dbReference type="SAM" id="MobiDB-lite"/>
    </source>
</evidence>
<dbReference type="SUPFAM" id="SSF57756">
    <property type="entry name" value="Retrovirus zinc finger-like domains"/>
    <property type="match status" value="1"/>
</dbReference>
<dbReference type="PROSITE" id="PS50158">
    <property type="entry name" value="ZF_CCHC"/>
    <property type="match status" value="2"/>
</dbReference>
<dbReference type="InterPro" id="IPR001878">
    <property type="entry name" value="Znf_CCHC"/>
</dbReference>
<feature type="region of interest" description="Disordered" evidence="2">
    <location>
        <begin position="244"/>
        <end position="285"/>
    </location>
</feature>
<sequence length="427" mass="46961">MGLRERFLWRLESLEIGRSRSLQSSLLSDLEILTGGGSGGGNQKRKGSYAIEVEDGPVVVDREDLEPSLCAISHAVATLVEKIQRPSQQLNKQPPLHPVKSENPVKLFWRNSNSQEEQQCRLVRTEIVRSKIEELRRLSSPSQPFCFRCGDCGHRALDCCNAVLCYACNRLGHRSSQCRAVIERPPHKLDLTVQPQPKALIPPAVGSGSGQQSIPIYCEVSIMDSIKKLETELAEIKQELALMKKRSSEPDYQKPQKESDNALTDSPTVEPSSARPAGKGTNKNCQTVPTHCVEGDVSKDLVPLTPVDQGSWLSQIARTNIKKAKSGSPDLSRVALPRKTSIKFKRGQGSWLSQIARPNIKKAKSGSTDMNRVALPRETSIKFKRAASNDRESRGVRLKPAEIAAIQLVLLLAVATGNTNCFTVCSV</sequence>
<evidence type="ECO:0000256" key="1">
    <source>
        <dbReference type="PROSITE-ProRule" id="PRU00047"/>
    </source>
</evidence>
<protein>
    <recommendedName>
        <fullName evidence="3">CCHC-type domain-containing protein</fullName>
    </recommendedName>
</protein>
<gene>
    <name evidence="4" type="ORF">FCM35_KLT21559</name>
</gene>
<keyword evidence="1" id="KW-0863">Zinc-finger</keyword>